<keyword evidence="2" id="KW-1185">Reference proteome</keyword>
<organism evidence="1 2">
    <name type="scientific">Caerostris extrusa</name>
    <name type="common">Bark spider</name>
    <name type="synonym">Caerostris bankana</name>
    <dbReference type="NCBI Taxonomy" id="172846"/>
    <lineage>
        <taxon>Eukaryota</taxon>
        <taxon>Metazoa</taxon>
        <taxon>Ecdysozoa</taxon>
        <taxon>Arthropoda</taxon>
        <taxon>Chelicerata</taxon>
        <taxon>Arachnida</taxon>
        <taxon>Araneae</taxon>
        <taxon>Araneomorphae</taxon>
        <taxon>Entelegynae</taxon>
        <taxon>Araneoidea</taxon>
        <taxon>Araneidae</taxon>
        <taxon>Caerostris</taxon>
    </lineage>
</organism>
<reference evidence="1 2" key="1">
    <citation type="submission" date="2021-06" db="EMBL/GenBank/DDBJ databases">
        <title>Caerostris extrusa draft genome.</title>
        <authorList>
            <person name="Kono N."/>
            <person name="Arakawa K."/>
        </authorList>
    </citation>
    <scope>NUCLEOTIDE SEQUENCE [LARGE SCALE GENOMIC DNA]</scope>
</reference>
<name>A0AAV4Y0B0_CAEEX</name>
<gene>
    <name evidence="1" type="ORF">CEXT_333911</name>
</gene>
<sequence>YGLLDSVVLLIPTGSRRKKRVVFKDVPGLQASWCPALCDIAEPDRNLRSTDNFLSNSLEKRPEGQCKNRPMKFLGEELAETVAVGEKGSEVQINEIHARSRLWKAAWCRASDMCWDISVLSPDFD</sequence>
<dbReference type="Proteomes" id="UP001054945">
    <property type="component" value="Unassembled WGS sequence"/>
</dbReference>
<evidence type="ECO:0000313" key="1">
    <source>
        <dbReference type="EMBL" id="GIY99420.1"/>
    </source>
</evidence>
<dbReference type="AlphaFoldDB" id="A0AAV4Y0B0"/>
<proteinExistence type="predicted"/>
<protein>
    <submittedName>
        <fullName evidence="1">Uncharacterized protein</fullName>
    </submittedName>
</protein>
<feature type="non-terminal residue" evidence="1">
    <location>
        <position position="1"/>
    </location>
</feature>
<evidence type="ECO:0000313" key="2">
    <source>
        <dbReference type="Proteomes" id="UP001054945"/>
    </source>
</evidence>
<accession>A0AAV4Y0B0</accession>
<dbReference type="EMBL" id="BPLR01018421">
    <property type="protein sequence ID" value="GIY99420.1"/>
    <property type="molecule type" value="Genomic_DNA"/>
</dbReference>
<comment type="caution">
    <text evidence="1">The sequence shown here is derived from an EMBL/GenBank/DDBJ whole genome shotgun (WGS) entry which is preliminary data.</text>
</comment>